<keyword evidence="5" id="KW-0949">S-adenosyl-L-methionine</keyword>
<dbReference type="EMBL" id="AP023086">
    <property type="protein sequence ID" value="BCD95963.1"/>
    <property type="molecule type" value="Genomic_DNA"/>
</dbReference>
<evidence type="ECO:0000256" key="2">
    <source>
        <dbReference type="ARBA" id="ARBA00012003"/>
    </source>
</evidence>
<reference evidence="6 7" key="1">
    <citation type="journal article" date="2022" name="IScience">
        <title>An ultrasensitive nanofiber-based assay for enzymatic hydrolysis and deep-sea microbial degradation of cellulose.</title>
        <authorList>
            <person name="Tsudome M."/>
            <person name="Tachioka M."/>
            <person name="Miyazaki M."/>
            <person name="Uchimura K."/>
            <person name="Tsuda M."/>
            <person name="Takaki Y."/>
            <person name="Deguchi S."/>
        </authorList>
    </citation>
    <scope>NUCLEOTIDE SEQUENCE [LARGE SCALE GENOMIC DNA]</scope>
    <source>
        <strain evidence="6 7">GE09</strain>
    </source>
</reference>
<dbReference type="Proteomes" id="UP001320119">
    <property type="component" value="Chromosome"/>
</dbReference>
<dbReference type="RefSeq" id="WP_236985475.1">
    <property type="nucleotide sequence ID" value="NZ_AP023086.1"/>
</dbReference>
<comment type="similarity">
    <text evidence="1">Belongs to the carnosine N-methyltransferase family.</text>
</comment>
<evidence type="ECO:0000313" key="7">
    <source>
        <dbReference type="Proteomes" id="UP001320119"/>
    </source>
</evidence>
<dbReference type="KEGG" id="marq:MARGE09_P0162"/>
<dbReference type="AlphaFoldDB" id="A0AAN1WE82"/>
<dbReference type="GO" id="GO:0032259">
    <property type="term" value="P:methylation"/>
    <property type="evidence" value="ECO:0007669"/>
    <property type="project" value="UniProtKB-KW"/>
</dbReference>
<accession>A0AAN1WE82</accession>
<dbReference type="Pfam" id="PF07942">
    <property type="entry name" value="CARME"/>
    <property type="match status" value="1"/>
</dbReference>
<dbReference type="EC" id="2.1.1.22" evidence="2"/>
<evidence type="ECO:0000256" key="5">
    <source>
        <dbReference type="ARBA" id="ARBA00022691"/>
    </source>
</evidence>
<dbReference type="InterPro" id="IPR012901">
    <property type="entry name" value="CARME"/>
</dbReference>
<dbReference type="SUPFAM" id="SSF53335">
    <property type="entry name" value="S-adenosyl-L-methionine-dependent methyltransferases"/>
    <property type="match status" value="1"/>
</dbReference>
<protein>
    <recommendedName>
        <fullName evidence="2">carnosine N-methyltransferase</fullName>
        <ecNumber evidence="2">2.1.1.22</ecNumber>
    </recommendedName>
</protein>
<dbReference type="Gene3D" id="3.40.50.150">
    <property type="entry name" value="Vaccinia Virus protein VP39"/>
    <property type="match status" value="1"/>
</dbReference>
<evidence type="ECO:0000256" key="4">
    <source>
        <dbReference type="ARBA" id="ARBA00022679"/>
    </source>
</evidence>
<evidence type="ECO:0000256" key="3">
    <source>
        <dbReference type="ARBA" id="ARBA00022603"/>
    </source>
</evidence>
<organism evidence="6 7">
    <name type="scientific">Marinagarivorans cellulosilyticus</name>
    <dbReference type="NCBI Taxonomy" id="2721545"/>
    <lineage>
        <taxon>Bacteria</taxon>
        <taxon>Pseudomonadati</taxon>
        <taxon>Pseudomonadota</taxon>
        <taxon>Gammaproteobacteria</taxon>
        <taxon>Cellvibrionales</taxon>
        <taxon>Cellvibrionaceae</taxon>
        <taxon>Marinagarivorans</taxon>
    </lineage>
</organism>
<keyword evidence="3 6" id="KW-0489">Methyltransferase</keyword>
<dbReference type="SMART" id="SM01296">
    <property type="entry name" value="N2227"/>
    <property type="match status" value="1"/>
</dbReference>
<gene>
    <name evidence="6" type="ORF">MARGE09_P0162</name>
</gene>
<sequence length="460" mass="51776">MKNEGYIDSIIDLICCPNCGSDFSAKISEKTFKCPRCLTTYFSLGGIPCIFENGIEELENWRQQLGLLQQQGQKSIDGIRSISKLPYLVDETKSRMDEHAKSNTYSQKSIIDLFKSVGVSPALNANSDVRQVGRLAQYHELFLRDWCWGDQEIAQFENTENNLASGKIIEILNNGEAFDNVLFLGSGAGRLSWDIHEHLQPKATVALDMNPLLSLIADKMIKKLSPMKFSECKEHAPIDSQQTRYWPLSPIPKNTHLADTWFPLMADAWSVPLKKHSFDLIVTPWFIDINGEDVRDFLGLLDYLLKPGGLWINSGPLLYGPNTPIEQKYGANEIRSLVKTAGFTIESDQSYSTPYLYCPNSSRYRVEQIWLFSSRKANNQLERSAKEKYSWILLPHLPIPAHIQCPASASREVHSVFAFIDGKLSVNDISLKIAPHLPPDIPARDYVIAALLTHASGSSR</sequence>
<dbReference type="GO" id="GO:0030735">
    <property type="term" value="F:carnosine N-methyltransferase activity"/>
    <property type="evidence" value="ECO:0007669"/>
    <property type="project" value="UniProtKB-EC"/>
</dbReference>
<proteinExistence type="inferred from homology"/>
<evidence type="ECO:0000256" key="1">
    <source>
        <dbReference type="ARBA" id="ARBA00010086"/>
    </source>
</evidence>
<dbReference type="PANTHER" id="PTHR12303:SF6">
    <property type="entry name" value="CARNOSINE N-METHYLTRANSFERASE"/>
    <property type="match status" value="1"/>
</dbReference>
<dbReference type="SUPFAM" id="SSF158997">
    <property type="entry name" value="Trm112p-like"/>
    <property type="match status" value="1"/>
</dbReference>
<keyword evidence="4 6" id="KW-0808">Transferase</keyword>
<dbReference type="InterPro" id="IPR029063">
    <property type="entry name" value="SAM-dependent_MTases_sf"/>
</dbReference>
<keyword evidence="7" id="KW-1185">Reference proteome</keyword>
<dbReference type="PANTHER" id="PTHR12303">
    <property type="entry name" value="CARNOSINE N-METHYLTRANSFERASE"/>
    <property type="match status" value="1"/>
</dbReference>
<name>A0AAN1WE82_9GAMM</name>
<evidence type="ECO:0000313" key="6">
    <source>
        <dbReference type="EMBL" id="BCD95963.1"/>
    </source>
</evidence>